<dbReference type="InterPro" id="IPR003018">
    <property type="entry name" value="GAF"/>
</dbReference>
<dbReference type="Pfam" id="PF05524">
    <property type="entry name" value="PEP-utilisers_N"/>
    <property type="match status" value="1"/>
</dbReference>
<gene>
    <name evidence="15" type="primary">ptsP</name>
    <name evidence="15" type="ORF">F0M18_00830</name>
</gene>
<comment type="cofactor">
    <cofactor evidence="2">
        <name>Mg(2+)</name>
        <dbReference type="ChEBI" id="CHEBI:18420"/>
    </cofactor>
</comment>
<organism evidence="15 16">
    <name type="scientific">Pseudohalioglobus sediminis</name>
    <dbReference type="NCBI Taxonomy" id="2606449"/>
    <lineage>
        <taxon>Bacteria</taxon>
        <taxon>Pseudomonadati</taxon>
        <taxon>Pseudomonadota</taxon>
        <taxon>Gammaproteobacteria</taxon>
        <taxon>Cellvibrionales</taxon>
        <taxon>Halieaceae</taxon>
        <taxon>Pseudohalioglobus</taxon>
    </lineage>
</organism>
<dbReference type="Pfam" id="PF00391">
    <property type="entry name" value="PEP-utilizers"/>
    <property type="match status" value="1"/>
</dbReference>
<dbReference type="GO" id="GO:0009401">
    <property type="term" value="P:phosphoenolpyruvate-dependent sugar phosphotransferase system"/>
    <property type="evidence" value="ECO:0007669"/>
    <property type="project" value="UniProtKB-KW"/>
</dbReference>
<dbReference type="EC" id="2.7.3.9" evidence="5"/>
<dbReference type="GO" id="GO:0008965">
    <property type="term" value="F:phosphoenolpyruvate-protein phosphotransferase activity"/>
    <property type="evidence" value="ECO:0007669"/>
    <property type="project" value="UniProtKB-EC"/>
</dbReference>
<keyword evidence="9 15" id="KW-0808">Transferase</keyword>
<dbReference type="PROSITE" id="PS00742">
    <property type="entry name" value="PEP_ENZYMES_2"/>
    <property type="match status" value="1"/>
</dbReference>
<dbReference type="SMART" id="SM00065">
    <property type="entry name" value="GAF"/>
    <property type="match status" value="1"/>
</dbReference>
<evidence type="ECO:0000313" key="15">
    <source>
        <dbReference type="EMBL" id="KAA1194021.1"/>
    </source>
</evidence>
<dbReference type="Gene3D" id="1.10.274.10">
    <property type="entry name" value="PtsI, HPr-binding domain"/>
    <property type="match status" value="1"/>
</dbReference>
<dbReference type="SUPFAM" id="SSF52009">
    <property type="entry name" value="Phosphohistidine domain"/>
    <property type="match status" value="1"/>
</dbReference>
<proteinExistence type="inferred from homology"/>
<evidence type="ECO:0000256" key="1">
    <source>
        <dbReference type="ARBA" id="ARBA00000683"/>
    </source>
</evidence>
<comment type="catalytic activity">
    <reaction evidence="1">
        <text>L-histidyl-[protein] + phosphoenolpyruvate = N(pros)-phospho-L-histidyl-[protein] + pyruvate</text>
        <dbReference type="Rhea" id="RHEA:23880"/>
        <dbReference type="Rhea" id="RHEA-COMP:9745"/>
        <dbReference type="Rhea" id="RHEA-COMP:9746"/>
        <dbReference type="ChEBI" id="CHEBI:15361"/>
        <dbReference type="ChEBI" id="CHEBI:29979"/>
        <dbReference type="ChEBI" id="CHEBI:58702"/>
        <dbReference type="ChEBI" id="CHEBI:64837"/>
        <dbReference type="EC" id="2.7.3.9"/>
    </reaction>
</comment>
<sequence length="745" mass="80439">MSVFSSLTRIVQTAVEAESPAVQVNCIVDGIQQEMAVDVCSLYLRSERDELVLVASHGLDVRAVGKARLPAGRGLVGEVGASLHPVNVVEPAAHPAFELIPGSGEEQYHSFCAVPLVRRGAMIGVLAVQRLAPRAFSAEEEGFLVTLAAQLALVVANWDDWHLAADFSARTVTGLAGAPGIGVGAARLCEVPDLFSVSEQACASIDDELQSWRALLARVQAEVAAERDALDLGLSHEIAGIFNAYHMLLSDPVLTEGVAEGIRAGKSLPSALRATVQHFADLFLAMDDPYLRARHEDIRHLGNRLYASLLQSTDTKPLQTDGPVVLVGAHVSVSDIAAIPAEKLAGVVCFHGSLLSHTAVLASALGIPAVMAVGELKDVAEGETMLVDGHTGKVVLHPDALLCDEYERLRTDELAFNHQLAELRDAPAITRDGVRVELFANSGLTADIMPGLINGAEGLGLYRTEIPFMVRETFPSEDEQCALYSEVIAAYTDKPVYMRVLDVGSDKPLPYFPISEENPALGWRGIRFCLDNSPLLLTQIRAMLRAGVGHGNLNIILPMVSSFSELRDFHVLVTEAMAQLESEGVQTQRPRMGIMVEVPAAISQLPKWRELIDFVSIGSNDLSQYVLAVDRNNPRVAGRYDHLHPAVIAEIERIVSIAGQLQLPVSLCGELSSDPHAVILMVALGMRRLSMSAARLPLVKWLLRAMDTREAKRVYDEALGAADADAVRAITTTYLTRLEYPGVVH</sequence>
<evidence type="ECO:0000256" key="5">
    <source>
        <dbReference type="ARBA" id="ARBA00012232"/>
    </source>
</evidence>
<comment type="similarity">
    <text evidence="4">Belongs to the PEP-utilizing enzyme family.</text>
</comment>
<dbReference type="NCBIfam" id="NF008283">
    <property type="entry name" value="PRK11061.1"/>
    <property type="match status" value="1"/>
</dbReference>
<dbReference type="PRINTS" id="PR01736">
    <property type="entry name" value="PHPHTRNFRASE"/>
</dbReference>
<reference evidence="15 16" key="1">
    <citation type="submission" date="2019-09" db="EMBL/GenBank/DDBJ databases">
        <authorList>
            <person name="Chen X.-Y."/>
        </authorList>
    </citation>
    <scope>NUCLEOTIDE SEQUENCE [LARGE SCALE GENOMIC DNA]</scope>
    <source>
        <strain evidence="15 16">NY5</strain>
    </source>
</reference>
<dbReference type="GO" id="GO:0016301">
    <property type="term" value="F:kinase activity"/>
    <property type="evidence" value="ECO:0007669"/>
    <property type="project" value="UniProtKB-KW"/>
</dbReference>
<dbReference type="PANTHER" id="PTHR46244">
    <property type="entry name" value="PHOSPHOENOLPYRUVATE-PROTEIN PHOSPHOTRANSFERASE"/>
    <property type="match status" value="1"/>
</dbReference>
<evidence type="ECO:0000256" key="10">
    <source>
        <dbReference type="ARBA" id="ARBA00022683"/>
    </source>
</evidence>
<protein>
    <recommendedName>
        <fullName evidence="5">phosphoenolpyruvate--protein phosphotransferase</fullName>
        <ecNumber evidence="5">2.7.3.9</ecNumber>
    </recommendedName>
</protein>
<keyword evidence="6" id="KW-0813">Transport</keyword>
<dbReference type="GO" id="GO:0005737">
    <property type="term" value="C:cytoplasm"/>
    <property type="evidence" value="ECO:0007669"/>
    <property type="project" value="UniProtKB-SubCell"/>
</dbReference>
<dbReference type="Pfam" id="PF02896">
    <property type="entry name" value="PEP-utilizers_C"/>
    <property type="match status" value="1"/>
</dbReference>
<dbReference type="Gene3D" id="3.50.30.10">
    <property type="entry name" value="Phosphohistidine domain"/>
    <property type="match status" value="1"/>
</dbReference>
<evidence type="ECO:0000256" key="6">
    <source>
        <dbReference type="ARBA" id="ARBA00022448"/>
    </source>
</evidence>
<dbReference type="NCBIfam" id="TIGR01417">
    <property type="entry name" value="PTS_I_fam"/>
    <property type="match status" value="1"/>
</dbReference>
<dbReference type="InterPro" id="IPR029016">
    <property type="entry name" value="GAF-like_dom_sf"/>
</dbReference>
<dbReference type="InterPro" id="IPR050499">
    <property type="entry name" value="PEP-utilizing_PTS_enzyme"/>
</dbReference>
<keyword evidence="7" id="KW-0963">Cytoplasm</keyword>
<dbReference type="InterPro" id="IPR008731">
    <property type="entry name" value="PTS_EIN"/>
</dbReference>
<evidence type="ECO:0000256" key="11">
    <source>
        <dbReference type="ARBA" id="ARBA00022723"/>
    </source>
</evidence>
<dbReference type="InterPro" id="IPR008279">
    <property type="entry name" value="PEP-util_enz_mobile_dom"/>
</dbReference>
<evidence type="ECO:0000313" key="16">
    <source>
        <dbReference type="Proteomes" id="UP000323708"/>
    </source>
</evidence>
<keyword evidence="16" id="KW-1185">Reference proteome</keyword>
<evidence type="ECO:0000256" key="4">
    <source>
        <dbReference type="ARBA" id="ARBA00007837"/>
    </source>
</evidence>
<keyword evidence="15" id="KW-0670">Pyruvate</keyword>
<keyword evidence="12" id="KW-0418">Kinase</keyword>
<dbReference type="InterPro" id="IPR040442">
    <property type="entry name" value="Pyrv_kinase-like_dom_sf"/>
</dbReference>
<evidence type="ECO:0000256" key="13">
    <source>
        <dbReference type="ARBA" id="ARBA00022842"/>
    </source>
</evidence>
<dbReference type="RefSeq" id="WP_149609490.1">
    <property type="nucleotide sequence ID" value="NZ_VTUX01000001.1"/>
</dbReference>
<dbReference type="InterPro" id="IPR036637">
    <property type="entry name" value="Phosphohistidine_dom_sf"/>
</dbReference>
<name>A0A5B0X6Q1_9GAMM</name>
<dbReference type="InterPro" id="IPR006318">
    <property type="entry name" value="PTS_EI-like"/>
</dbReference>
<dbReference type="Gene3D" id="3.20.20.60">
    <property type="entry name" value="Phosphoenolpyruvate-binding domains"/>
    <property type="match status" value="1"/>
</dbReference>
<evidence type="ECO:0000256" key="9">
    <source>
        <dbReference type="ARBA" id="ARBA00022679"/>
    </source>
</evidence>
<dbReference type="AlphaFoldDB" id="A0A5B0X6Q1"/>
<comment type="caution">
    <text evidence="15">The sequence shown here is derived from an EMBL/GenBank/DDBJ whole genome shotgun (WGS) entry which is preliminary data.</text>
</comment>
<keyword evidence="11" id="KW-0479">Metal-binding</keyword>
<comment type="subcellular location">
    <subcellularLocation>
        <location evidence="3">Cytoplasm</location>
    </subcellularLocation>
</comment>
<dbReference type="InterPro" id="IPR015813">
    <property type="entry name" value="Pyrv/PenolPyrv_kinase-like_dom"/>
</dbReference>
<evidence type="ECO:0000256" key="8">
    <source>
        <dbReference type="ARBA" id="ARBA00022597"/>
    </source>
</evidence>
<dbReference type="SUPFAM" id="SSF47831">
    <property type="entry name" value="Enzyme I of the PEP:sugar phosphotransferase system HPr-binding (sub)domain"/>
    <property type="match status" value="1"/>
</dbReference>
<evidence type="ECO:0000256" key="2">
    <source>
        <dbReference type="ARBA" id="ARBA00001946"/>
    </source>
</evidence>
<dbReference type="InterPro" id="IPR000121">
    <property type="entry name" value="PEP_util_C"/>
</dbReference>
<feature type="domain" description="GAF" evidence="14">
    <location>
        <begin position="19"/>
        <end position="165"/>
    </location>
</feature>
<evidence type="ECO:0000259" key="14">
    <source>
        <dbReference type="SMART" id="SM00065"/>
    </source>
</evidence>
<dbReference type="PANTHER" id="PTHR46244:SF1">
    <property type="entry name" value="PHOSPHOENOLPYRUVATE-DEPENDENT PHOSPHOTRANSFERASE SYSTEM"/>
    <property type="match status" value="1"/>
</dbReference>
<keyword evidence="8" id="KW-0762">Sugar transport</keyword>
<accession>A0A5B0X6Q1</accession>
<dbReference type="InterPro" id="IPR023151">
    <property type="entry name" value="PEP_util_CS"/>
</dbReference>
<dbReference type="Pfam" id="PF01590">
    <property type="entry name" value="GAF"/>
    <property type="match status" value="1"/>
</dbReference>
<keyword evidence="13" id="KW-0460">Magnesium</keyword>
<dbReference type="Gene3D" id="3.30.450.40">
    <property type="match status" value="1"/>
</dbReference>
<dbReference type="InterPro" id="IPR036618">
    <property type="entry name" value="PtsI_HPr-bd_sf"/>
</dbReference>
<evidence type="ECO:0000256" key="12">
    <source>
        <dbReference type="ARBA" id="ARBA00022777"/>
    </source>
</evidence>
<dbReference type="Proteomes" id="UP000323708">
    <property type="component" value="Unassembled WGS sequence"/>
</dbReference>
<evidence type="ECO:0000256" key="7">
    <source>
        <dbReference type="ARBA" id="ARBA00022490"/>
    </source>
</evidence>
<dbReference type="SUPFAM" id="SSF55781">
    <property type="entry name" value="GAF domain-like"/>
    <property type="match status" value="1"/>
</dbReference>
<keyword evidence="10" id="KW-0598">Phosphotransferase system</keyword>
<dbReference type="GO" id="GO:0046872">
    <property type="term" value="F:metal ion binding"/>
    <property type="evidence" value="ECO:0007669"/>
    <property type="project" value="UniProtKB-KW"/>
</dbReference>
<dbReference type="EMBL" id="VTUX01000001">
    <property type="protein sequence ID" value="KAA1194021.1"/>
    <property type="molecule type" value="Genomic_DNA"/>
</dbReference>
<dbReference type="SUPFAM" id="SSF51621">
    <property type="entry name" value="Phosphoenolpyruvate/pyruvate domain"/>
    <property type="match status" value="1"/>
</dbReference>
<evidence type="ECO:0000256" key="3">
    <source>
        <dbReference type="ARBA" id="ARBA00004496"/>
    </source>
</evidence>